<proteinExistence type="predicted"/>
<comment type="caution">
    <text evidence="1">The sequence shown here is derived from an EMBL/GenBank/DDBJ whole genome shotgun (WGS) entry which is preliminary data.</text>
</comment>
<reference evidence="2" key="1">
    <citation type="journal article" date="2016" name="Nat. Biotechnol.">
        <title>Sequencing wild and cultivated cassava and related species reveals extensive interspecific hybridization and genetic diversity.</title>
        <authorList>
            <person name="Bredeson J.V."/>
            <person name="Lyons J.B."/>
            <person name="Prochnik S.E."/>
            <person name="Wu G.A."/>
            <person name="Ha C.M."/>
            <person name="Edsinger-Gonzales E."/>
            <person name="Grimwood J."/>
            <person name="Schmutz J."/>
            <person name="Rabbi I.Y."/>
            <person name="Egesi C."/>
            <person name="Nauluvula P."/>
            <person name="Lebot V."/>
            <person name="Ndunguru J."/>
            <person name="Mkamilo G."/>
            <person name="Bart R.S."/>
            <person name="Setter T.L."/>
            <person name="Gleadow R.M."/>
            <person name="Kulakow P."/>
            <person name="Ferguson M.E."/>
            <person name="Rounsley S."/>
            <person name="Rokhsar D.S."/>
        </authorList>
    </citation>
    <scope>NUCLEOTIDE SEQUENCE [LARGE SCALE GENOMIC DNA]</scope>
    <source>
        <strain evidence="2">cv. AM560-2</strain>
    </source>
</reference>
<organism evidence="1 2">
    <name type="scientific">Manihot esculenta</name>
    <name type="common">Cassava</name>
    <name type="synonym">Jatropha manihot</name>
    <dbReference type="NCBI Taxonomy" id="3983"/>
    <lineage>
        <taxon>Eukaryota</taxon>
        <taxon>Viridiplantae</taxon>
        <taxon>Streptophyta</taxon>
        <taxon>Embryophyta</taxon>
        <taxon>Tracheophyta</taxon>
        <taxon>Spermatophyta</taxon>
        <taxon>Magnoliopsida</taxon>
        <taxon>eudicotyledons</taxon>
        <taxon>Gunneridae</taxon>
        <taxon>Pentapetalae</taxon>
        <taxon>rosids</taxon>
        <taxon>fabids</taxon>
        <taxon>Malpighiales</taxon>
        <taxon>Euphorbiaceae</taxon>
        <taxon>Crotonoideae</taxon>
        <taxon>Manihoteae</taxon>
        <taxon>Manihot</taxon>
    </lineage>
</organism>
<evidence type="ECO:0000313" key="2">
    <source>
        <dbReference type="Proteomes" id="UP000091857"/>
    </source>
</evidence>
<keyword evidence="2" id="KW-1185">Reference proteome</keyword>
<sequence length="224" mass="25436">MHRTTTLSPSFFCLHFLSSSLLCLISMDSTTSITSDKQAKEKFKPDEHIALQKHVFFFDRNQDGVVYPWETFQGFRAIGCNLLVSAAGAFLINVAFSQKTRPGKLPSLLFPIEVQNIHLSKHGSDTDIYDEDGRFVNEKFETIFRNHARTHPDALTLGELMGMLKANREAKDYFGWVAGLAEWTALYIFCKDSNGLLKKETVRALYDGSLFEEMEKKHKASAKK</sequence>
<evidence type="ECO:0000313" key="1">
    <source>
        <dbReference type="EMBL" id="KAG8634773.1"/>
    </source>
</evidence>
<dbReference type="EMBL" id="CM004403">
    <property type="protein sequence ID" value="KAG8634773.1"/>
    <property type="molecule type" value="Genomic_DNA"/>
</dbReference>
<accession>A0ACB7G5F6</accession>
<protein>
    <submittedName>
        <fullName evidence="1">Uncharacterized protein</fullName>
    </submittedName>
</protein>
<dbReference type="Proteomes" id="UP000091857">
    <property type="component" value="Chromosome 17"/>
</dbReference>
<gene>
    <name evidence="1" type="ORF">MANES_17G082600v8</name>
</gene>
<name>A0ACB7G5F6_MANES</name>